<accession>A0A0D2MH42</accession>
<evidence type="ECO:0000256" key="1">
    <source>
        <dbReference type="SAM" id="MobiDB-lite"/>
    </source>
</evidence>
<dbReference type="OrthoDB" id="15421at2759"/>
<feature type="region of interest" description="Disordered" evidence="1">
    <location>
        <begin position="163"/>
        <end position="202"/>
    </location>
</feature>
<sequence>MPQRRLGWTSGDAAGLPIAPLLVRVEEVRAGLIEHAIRFTASHSRTAYARPASHFAPYNEIPNAPWMGLQARLKASFRCAGLVTTAARTICTAMKKYGLILADNGSPWYFGGEASPLWETDTGVISNFDQFQTDIRSIKGSNFEVVDNGACLCTNDGCTTCPDTPPPSTSPNPSSPSPGTSPNPPSPSPSLSPSPKPGGSTEVFLRRGLAAAKVDGSSDPAYDQVVDAVISNAAASPAAPNGNTTFWPESQALTLQEAPSAGAYTSRALLRFGLIDLYVPKKKTTLLSAELTLTFINPAASPVAAQGLVNTQAWLGTRISGLDASRQLGWTVRQPAASNPGRRAPQKWSVPGVWPKSNRVASLFTFTIPAGVTTVTIPLPVAKIKPWQSIKNRSNFGVLIRLAAGEAGPVTVVGSLGADVASRPSLRITWVTK</sequence>
<name>A0A0D2MH42_9CHLO</name>
<evidence type="ECO:0000313" key="3">
    <source>
        <dbReference type="Proteomes" id="UP000054498"/>
    </source>
</evidence>
<dbReference type="AlphaFoldDB" id="A0A0D2MH42"/>
<keyword evidence="3" id="KW-1185">Reference proteome</keyword>
<feature type="compositionally biased region" description="Pro residues" evidence="1">
    <location>
        <begin position="163"/>
        <end position="196"/>
    </location>
</feature>
<evidence type="ECO:0000313" key="2">
    <source>
        <dbReference type="EMBL" id="KIZ02400.1"/>
    </source>
</evidence>
<dbReference type="KEGG" id="mng:MNEG_5555"/>
<dbReference type="GeneID" id="25738432"/>
<dbReference type="RefSeq" id="XP_013901419.1">
    <property type="nucleotide sequence ID" value="XM_014045965.1"/>
</dbReference>
<proteinExistence type="predicted"/>
<protein>
    <submittedName>
        <fullName evidence="2">Uncharacterized protein</fullName>
    </submittedName>
</protein>
<organism evidence="2 3">
    <name type="scientific">Monoraphidium neglectum</name>
    <dbReference type="NCBI Taxonomy" id="145388"/>
    <lineage>
        <taxon>Eukaryota</taxon>
        <taxon>Viridiplantae</taxon>
        <taxon>Chlorophyta</taxon>
        <taxon>core chlorophytes</taxon>
        <taxon>Chlorophyceae</taxon>
        <taxon>CS clade</taxon>
        <taxon>Sphaeropleales</taxon>
        <taxon>Selenastraceae</taxon>
        <taxon>Monoraphidium</taxon>
    </lineage>
</organism>
<dbReference type="Proteomes" id="UP000054498">
    <property type="component" value="Unassembled WGS sequence"/>
</dbReference>
<gene>
    <name evidence="2" type="ORF">MNEG_5555</name>
</gene>
<reference evidence="2 3" key="1">
    <citation type="journal article" date="2013" name="BMC Genomics">
        <title>Reconstruction of the lipid metabolism for the microalga Monoraphidium neglectum from its genome sequence reveals characteristics suitable for biofuel production.</title>
        <authorList>
            <person name="Bogen C."/>
            <person name="Al-Dilaimi A."/>
            <person name="Albersmeier A."/>
            <person name="Wichmann J."/>
            <person name="Grundmann M."/>
            <person name="Rupp O."/>
            <person name="Lauersen K.J."/>
            <person name="Blifernez-Klassen O."/>
            <person name="Kalinowski J."/>
            <person name="Goesmann A."/>
            <person name="Mussgnug J.H."/>
            <person name="Kruse O."/>
        </authorList>
    </citation>
    <scope>NUCLEOTIDE SEQUENCE [LARGE SCALE GENOMIC DNA]</scope>
    <source>
        <strain evidence="2 3">SAG 48.87</strain>
    </source>
</reference>
<dbReference type="EMBL" id="KK101057">
    <property type="protein sequence ID" value="KIZ02400.1"/>
    <property type="molecule type" value="Genomic_DNA"/>
</dbReference>